<keyword evidence="1" id="KW-0812">Transmembrane</keyword>
<dbReference type="Proteomes" id="UP001251085">
    <property type="component" value="Unassembled WGS sequence"/>
</dbReference>
<accession>A0ABU3EDC2</accession>
<sequence length="60" mass="6384">MPALFLSIAIAALAAVLALLIGVSPLRALGVYSLTGVVTLFLCAVLRAMVHTLRLRRHQT</sequence>
<feature type="transmembrane region" description="Helical" evidence="1">
    <location>
        <begin position="28"/>
        <end position="50"/>
    </location>
</feature>
<keyword evidence="1" id="KW-1133">Transmembrane helix</keyword>
<reference evidence="3" key="1">
    <citation type="submission" date="2023-07" db="EMBL/GenBank/DDBJ databases">
        <title>Characterization of two Paracoccaceae strains isolated from Phycosphere and proposal of Xinfangfangia lacusdiani sp. nov.</title>
        <authorList>
            <person name="Deng Y."/>
            <person name="Zhang Y.Q."/>
        </authorList>
    </citation>
    <scope>NUCLEOTIDE SEQUENCE [LARGE SCALE GENOMIC DNA]</scope>
    <source>
        <strain evidence="3">CPCC 101403</strain>
    </source>
</reference>
<organism evidence="2 3">
    <name type="scientific">Paracoccus broussonetiae</name>
    <dbReference type="NCBI Taxonomy" id="3075834"/>
    <lineage>
        <taxon>Bacteria</taxon>
        <taxon>Pseudomonadati</taxon>
        <taxon>Pseudomonadota</taxon>
        <taxon>Alphaproteobacteria</taxon>
        <taxon>Rhodobacterales</taxon>
        <taxon>Paracoccaceae</taxon>
        <taxon>Paracoccus</taxon>
    </lineage>
</organism>
<comment type="caution">
    <text evidence="2">The sequence shown here is derived from an EMBL/GenBank/DDBJ whole genome shotgun (WGS) entry which is preliminary data.</text>
</comment>
<evidence type="ECO:0000313" key="3">
    <source>
        <dbReference type="Proteomes" id="UP001251085"/>
    </source>
</evidence>
<evidence type="ECO:0000313" key="2">
    <source>
        <dbReference type="EMBL" id="MDT1062140.1"/>
    </source>
</evidence>
<protein>
    <submittedName>
        <fullName evidence="2">Uncharacterized protein</fullName>
    </submittedName>
</protein>
<keyword evidence="3" id="KW-1185">Reference proteome</keyword>
<dbReference type="RefSeq" id="WP_311759235.1">
    <property type="nucleotide sequence ID" value="NZ_JAVRQI010000006.1"/>
</dbReference>
<dbReference type="EMBL" id="JAVRQI010000006">
    <property type="protein sequence ID" value="MDT1062140.1"/>
    <property type="molecule type" value="Genomic_DNA"/>
</dbReference>
<keyword evidence="1" id="KW-0472">Membrane</keyword>
<gene>
    <name evidence="2" type="ORF">RM190_09745</name>
</gene>
<evidence type="ECO:0000256" key="1">
    <source>
        <dbReference type="SAM" id="Phobius"/>
    </source>
</evidence>
<proteinExistence type="predicted"/>
<name>A0ABU3EDC2_9RHOB</name>